<protein>
    <recommendedName>
        <fullName evidence="5">DUF599 domain-containing protein</fullName>
    </recommendedName>
</protein>
<feature type="compositionally biased region" description="Basic and acidic residues" evidence="1">
    <location>
        <begin position="227"/>
        <end position="245"/>
    </location>
</feature>
<proteinExistence type="predicted"/>
<accession>A0A1Y1HQK6</accession>
<dbReference type="AlphaFoldDB" id="A0A1Y1HQK6"/>
<keyword evidence="2" id="KW-0472">Membrane</keyword>
<dbReference type="PANTHER" id="PTHR31168:SF1">
    <property type="entry name" value="DUF599 FAMILY PROTEIN"/>
    <property type="match status" value="1"/>
</dbReference>
<evidence type="ECO:0000313" key="3">
    <source>
        <dbReference type="EMBL" id="GAQ80915.1"/>
    </source>
</evidence>
<feature type="transmembrane region" description="Helical" evidence="2">
    <location>
        <begin position="166"/>
        <end position="194"/>
    </location>
</feature>
<keyword evidence="2" id="KW-0812">Transmembrane</keyword>
<keyword evidence="4" id="KW-1185">Reference proteome</keyword>
<organism evidence="3 4">
    <name type="scientific">Klebsormidium nitens</name>
    <name type="common">Green alga</name>
    <name type="synonym">Ulothrix nitens</name>
    <dbReference type="NCBI Taxonomy" id="105231"/>
    <lineage>
        <taxon>Eukaryota</taxon>
        <taxon>Viridiplantae</taxon>
        <taxon>Streptophyta</taxon>
        <taxon>Klebsormidiophyceae</taxon>
        <taxon>Klebsormidiales</taxon>
        <taxon>Klebsormidiaceae</taxon>
        <taxon>Klebsormidium</taxon>
    </lineage>
</organism>
<feature type="transmembrane region" description="Helical" evidence="2">
    <location>
        <begin position="142"/>
        <end position="160"/>
    </location>
</feature>
<dbReference type="Proteomes" id="UP000054558">
    <property type="component" value="Unassembled WGS sequence"/>
</dbReference>
<evidence type="ECO:0000313" key="4">
    <source>
        <dbReference type="Proteomes" id="UP000054558"/>
    </source>
</evidence>
<sequence>MILFALYHLWLYYRIKKDPLKTVIGVNHLAKRAWVRAILADQDKKNILAVQTLRNSVMASSLFATTAIVLSSAIATIVTTKDISAFAPVVLGSKNFNVLWAKFVLIFIAFVGAFMCHIQSIRYLNHVGFLINIPMDAETGDITPEYVVAGLVLGANWYTFGTRGFYLAFTLMLWLFGSIPMFVGIMLLVPFLYYQDTSVGKYEKTWKEKESKKGGSLVEQIQRRAWRKESRTGSVEKVEPIPDID</sequence>
<reference evidence="3 4" key="1">
    <citation type="journal article" date="2014" name="Nat. Commun.">
        <title>Klebsormidium flaccidum genome reveals primary factors for plant terrestrial adaptation.</title>
        <authorList>
            <person name="Hori K."/>
            <person name="Maruyama F."/>
            <person name="Fujisawa T."/>
            <person name="Togashi T."/>
            <person name="Yamamoto N."/>
            <person name="Seo M."/>
            <person name="Sato S."/>
            <person name="Yamada T."/>
            <person name="Mori H."/>
            <person name="Tajima N."/>
            <person name="Moriyama T."/>
            <person name="Ikeuchi M."/>
            <person name="Watanabe M."/>
            <person name="Wada H."/>
            <person name="Kobayashi K."/>
            <person name="Saito M."/>
            <person name="Masuda T."/>
            <person name="Sasaki-Sekimoto Y."/>
            <person name="Mashiguchi K."/>
            <person name="Awai K."/>
            <person name="Shimojima M."/>
            <person name="Masuda S."/>
            <person name="Iwai M."/>
            <person name="Nobusawa T."/>
            <person name="Narise T."/>
            <person name="Kondo S."/>
            <person name="Saito H."/>
            <person name="Sato R."/>
            <person name="Murakawa M."/>
            <person name="Ihara Y."/>
            <person name="Oshima-Yamada Y."/>
            <person name="Ohtaka K."/>
            <person name="Satoh M."/>
            <person name="Sonobe K."/>
            <person name="Ishii M."/>
            <person name="Ohtani R."/>
            <person name="Kanamori-Sato M."/>
            <person name="Honoki R."/>
            <person name="Miyazaki D."/>
            <person name="Mochizuki H."/>
            <person name="Umetsu J."/>
            <person name="Higashi K."/>
            <person name="Shibata D."/>
            <person name="Kamiya Y."/>
            <person name="Sato N."/>
            <person name="Nakamura Y."/>
            <person name="Tabata S."/>
            <person name="Ida S."/>
            <person name="Kurokawa K."/>
            <person name="Ohta H."/>
        </authorList>
    </citation>
    <scope>NUCLEOTIDE SEQUENCE [LARGE SCALE GENOMIC DNA]</scope>
    <source>
        <strain evidence="3 4">NIES-2285</strain>
    </source>
</reference>
<dbReference type="InterPro" id="IPR006747">
    <property type="entry name" value="DUF599"/>
</dbReference>
<evidence type="ECO:0008006" key="5">
    <source>
        <dbReference type="Google" id="ProtNLM"/>
    </source>
</evidence>
<dbReference type="OMA" id="LMFAYHA"/>
<gene>
    <name evidence="3" type="ORF">KFL_000660090</name>
</gene>
<dbReference type="EMBL" id="DF237015">
    <property type="protein sequence ID" value="GAQ80915.1"/>
    <property type="molecule type" value="Genomic_DNA"/>
</dbReference>
<evidence type="ECO:0000256" key="2">
    <source>
        <dbReference type="SAM" id="Phobius"/>
    </source>
</evidence>
<dbReference type="Pfam" id="PF04654">
    <property type="entry name" value="DUF599"/>
    <property type="match status" value="1"/>
</dbReference>
<feature type="region of interest" description="Disordered" evidence="1">
    <location>
        <begin position="208"/>
        <end position="245"/>
    </location>
</feature>
<dbReference type="PANTHER" id="PTHR31168">
    <property type="entry name" value="OS02G0292800 PROTEIN"/>
    <property type="match status" value="1"/>
</dbReference>
<name>A0A1Y1HQK6_KLENI</name>
<dbReference type="OrthoDB" id="761598at2759"/>
<evidence type="ECO:0000256" key="1">
    <source>
        <dbReference type="SAM" id="MobiDB-lite"/>
    </source>
</evidence>
<feature type="transmembrane region" description="Helical" evidence="2">
    <location>
        <begin position="57"/>
        <end position="79"/>
    </location>
</feature>
<feature type="transmembrane region" description="Helical" evidence="2">
    <location>
        <begin position="99"/>
        <end position="121"/>
    </location>
</feature>
<keyword evidence="2" id="KW-1133">Transmembrane helix</keyword>